<dbReference type="GeneID" id="36937621"/>
<comment type="subcellular location">
    <subcellularLocation>
        <location evidence="1 12">Mitochondrion membrane</location>
        <topology evidence="1 12">Single-pass membrane protein</topology>
    </subcellularLocation>
</comment>
<evidence type="ECO:0000256" key="8">
    <source>
        <dbReference type="ARBA" id="ARBA00022989"/>
    </source>
</evidence>
<dbReference type="GO" id="GO:0015078">
    <property type="term" value="F:proton transmembrane transporter activity"/>
    <property type="evidence" value="ECO:0007669"/>
    <property type="project" value="InterPro"/>
</dbReference>
<dbReference type="RefSeq" id="YP_009485594.1">
    <property type="nucleotide sequence ID" value="NC_037734.1"/>
</dbReference>
<dbReference type="Pfam" id="PF00895">
    <property type="entry name" value="ATP-synt_8"/>
    <property type="match status" value="1"/>
</dbReference>
<dbReference type="GO" id="GO:0045259">
    <property type="term" value="C:proton-transporting ATP synthase complex"/>
    <property type="evidence" value="ECO:0007669"/>
    <property type="project" value="UniProtKB-KW"/>
</dbReference>
<evidence type="ECO:0000256" key="9">
    <source>
        <dbReference type="ARBA" id="ARBA00023065"/>
    </source>
</evidence>
<organism evidence="14">
    <name type="scientific">Carcinochelis bannaensis</name>
    <dbReference type="NCBI Taxonomy" id="2126074"/>
    <lineage>
        <taxon>Eukaryota</taxon>
        <taxon>Metazoa</taxon>
        <taxon>Ecdysozoa</taxon>
        <taxon>Arthropoda</taxon>
        <taxon>Hexapoda</taxon>
        <taxon>Insecta</taxon>
        <taxon>Pterygota</taxon>
        <taxon>Neoptera</taxon>
        <taxon>Paraneoptera</taxon>
        <taxon>Hemiptera</taxon>
        <taxon>Heteroptera</taxon>
        <taxon>Panheteroptera</taxon>
        <taxon>Cimicomorpha</taxon>
        <taxon>Phymatidae</taxon>
        <taxon>Phymatinae</taxon>
        <taxon>Carcinochelis</taxon>
    </lineage>
</organism>
<dbReference type="AlphaFoldDB" id="A0A343W8P0"/>
<keyword evidence="8 13" id="KW-1133">Transmembrane helix</keyword>
<evidence type="ECO:0000256" key="3">
    <source>
        <dbReference type="ARBA" id="ARBA00011291"/>
    </source>
</evidence>
<keyword evidence="5 12" id="KW-0138">CF(0)</keyword>
<keyword evidence="9 12" id="KW-0406">Ion transport</keyword>
<evidence type="ECO:0000256" key="6">
    <source>
        <dbReference type="ARBA" id="ARBA00022692"/>
    </source>
</evidence>
<evidence type="ECO:0000256" key="5">
    <source>
        <dbReference type="ARBA" id="ARBA00022547"/>
    </source>
</evidence>
<comment type="similarity">
    <text evidence="2 12">Belongs to the ATPase protein 8 family.</text>
</comment>
<name>A0A343W8P0_9HEMI</name>
<keyword evidence="4 12" id="KW-0813">Transport</keyword>
<dbReference type="InterPro" id="IPR001421">
    <property type="entry name" value="ATP8_metazoa"/>
</dbReference>
<evidence type="ECO:0000256" key="10">
    <source>
        <dbReference type="ARBA" id="ARBA00023128"/>
    </source>
</evidence>
<proteinExistence type="inferred from homology"/>
<dbReference type="CTD" id="4509"/>
<evidence type="ECO:0000256" key="11">
    <source>
        <dbReference type="ARBA" id="ARBA00023136"/>
    </source>
</evidence>
<evidence type="ECO:0000313" key="14">
    <source>
        <dbReference type="EMBL" id="AVZ00730.1"/>
    </source>
</evidence>
<evidence type="ECO:0000256" key="2">
    <source>
        <dbReference type="ARBA" id="ARBA00008892"/>
    </source>
</evidence>
<keyword evidence="6 12" id="KW-0812">Transmembrane</keyword>
<protein>
    <recommendedName>
        <fullName evidence="12">ATP synthase complex subunit 8</fullName>
    </recommendedName>
</protein>
<keyword evidence="10 12" id="KW-0496">Mitochondrion</keyword>
<dbReference type="EMBL" id="KY069957">
    <property type="protein sequence ID" value="AVZ00730.1"/>
    <property type="molecule type" value="Genomic_DNA"/>
</dbReference>
<evidence type="ECO:0000256" key="12">
    <source>
        <dbReference type="RuleBase" id="RU003661"/>
    </source>
</evidence>
<accession>A0A343W8P0</accession>
<comment type="subunit">
    <text evidence="3">F-type ATPases have 2 components, CF(1) - the catalytic core - and CF(0) - the membrane proton channel.</text>
</comment>
<gene>
    <name evidence="14" type="primary">ATP8</name>
</gene>
<keyword evidence="11 13" id="KW-0472">Membrane</keyword>
<evidence type="ECO:0000256" key="7">
    <source>
        <dbReference type="ARBA" id="ARBA00022781"/>
    </source>
</evidence>
<geneLocation type="mitochondrion" evidence="14"/>
<dbReference type="GO" id="GO:0031966">
    <property type="term" value="C:mitochondrial membrane"/>
    <property type="evidence" value="ECO:0007669"/>
    <property type="project" value="UniProtKB-SubCell"/>
</dbReference>
<keyword evidence="7 12" id="KW-0375">Hydrogen ion transport</keyword>
<reference evidence="14" key="1">
    <citation type="thesis" date="2017" institute="China Agricultural University">
        <title>Studies on the comparative mitochondrial genomics and phylogeny of Heteroptera (Insecta: Hemiptera).</title>
        <authorList>
            <person name="Jiang P."/>
        </authorList>
    </citation>
    <scope>NUCLEOTIDE SEQUENCE</scope>
</reference>
<evidence type="ECO:0000256" key="13">
    <source>
        <dbReference type="SAM" id="Phobius"/>
    </source>
</evidence>
<sequence length="52" mass="6152">MPQMAPLWWTTLFMTFVLTMSAVMYILYFLPNKKSGSMESNQYKISKSPILW</sequence>
<feature type="transmembrane region" description="Helical" evidence="13">
    <location>
        <begin position="6"/>
        <end position="30"/>
    </location>
</feature>
<evidence type="ECO:0000256" key="1">
    <source>
        <dbReference type="ARBA" id="ARBA00004304"/>
    </source>
</evidence>
<evidence type="ECO:0000256" key="4">
    <source>
        <dbReference type="ARBA" id="ARBA00022448"/>
    </source>
</evidence>
<dbReference type="GO" id="GO:0015986">
    <property type="term" value="P:proton motive force-driven ATP synthesis"/>
    <property type="evidence" value="ECO:0007669"/>
    <property type="project" value="InterPro"/>
</dbReference>